<evidence type="ECO:0000256" key="1">
    <source>
        <dbReference type="SAM" id="Coils"/>
    </source>
</evidence>
<dbReference type="AlphaFoldDB" id="A0A0J9TIP1"/>
<feature type="coiled-coil region" evidence="1">
    <location>
        <begin position="168"/>
        <end position="195"/>
    </location>
</feature>
<name>A0A0J9TIP1_PLAVI</name>
<gene>
    <name evidence="2" type="ORF">PVMG_05976</name>
</gene>
<dbReference type="Proteomes" id="UP000053776">
    <property type="component" value="Unassembled WGS sequence"/>
</dbReference>
<reference evidence="2 3" key="1">
    <citation type="submission" date="2011-08" db="EMBL/GenBank/DDBJ databases">
        <title>The Genome Sequence of Plasmodium vivax Mauritania I.</title>
        <authorList>
            <consortium name="The Broad Institute Genome Sequencing Platform"/>
            <consortium name="The Broad Institute Genome Sequencing Center for Infectious Disease"/>
            <person name="Neafsey D."/>
            <person name="Carlton J."/>
            <person name="Barnwell J."/>
            <person name="Collins W."/>
            <person name="Escalante A."/>
            <person name="Mullikin J."/>
            <person name="Saul A."/>
            <person name="Guigo R."/>
            <person name="Camara F."/>
            <person name="Young S.K."/>
            <person name="Zeng Q."/>
            <person name="Gargeya S."/>
            <person name="Fitzgerald M."/>
            <person name="Haas B."/>
            <person name="Abouelleil A."/>
            <person name="Alvarado L."/>
            <person name="Arachchi H.M."/>
            <person name="Berlin A."/>
            <person name="Brown A."/>
            <person name="Chapman S.B."/>
            <person name="Chen Z."/>
            <person name="Dunbar C."/>
            <person name="Freedman E."/>
            <person name="Gearin G."/>
            <person name="Gellesch M."/>
            <person name="Goldberg J."/>
            <person name="Griggs A."/>
            <person name="Gujja S."/>
            <person name="Heiman D."/>
            <person name="Howarth C."/>
            <person name="Larson L."/>
            <person name="Lui A."/>
            <person name="MacDonald P.J.P."/>
            <person name="Montmayeur A."/>
            <person name="Murphy C."/>
            <person name="Neiman D."/>
            <person name="Pearson M."/>
            <person name="Priest M."/>
            <person name="Roberts A."/>
            <person name="Saif S."/>
            <person name="Shea T."/>
            <person name="Shenoy N."/>
            <person name="Sisk P."/>
            <person name="Stolte C."/>
            <person name="Sykes S."/>
            <person name="Wortman J."/>
            <person name="Nusbaum C."/>
            <person name="Birren B."/>
        </authorList>
    </citation>
    <scope>NUCLEOTIDE SEQUENCE [LARGE SCALE GENOMIC DNA]</scope>
    <source>
        <strain evidence="2 3">Mauritania I</strain>
    </source>
</reference>
<proteinExistence type="predicted"/>
<dbReference type="EMBL" id="KQ235002">
    <property type="protein sequence ID" value="KMZ95104.1"/>
    <property type="molecule type" value="Genomic_DNA"/>
</dbReference>
<sequence length="286" mass="33439">MLNNLNTVINYNSFGKDTNNCAFYPHIIAEKRELDGKFWKNNISDELLNALCYVYIRDENNTKNENLCNYLYYWLGSKILTNLRLEDFFFHVISTIYHILSKEDYETYRLHFINSNSSCDKDYEDAINSYKYLYNDLRKKCFIERTNYHEEYCKAFNNFFTEEKNAQISLWTCQLRETEEQVQQLEKEHSAHVAKEHMPERPVVGGQQVQGDSVQTAQNSRSIVSYLNKELFDRESISSASEESSRSTTTKSITSAVSAAGVLVPPFLIYNVISIVIVQQDLLFYI</sequence>
<dbReference type="Pfam" id="PF05795">
    <property type="entry name" value="Plasmodium_Vir"/>
    <property type="match status" value="1"/>
</dbReference>
<protein>
    <recommendedName>
        <fullName evidence="4">Variable surface protein Vir7-like protein</fullName>
    </recommendedName>
</protein>
<accession>A0A0J9TIP1</accession>
<evidence type="ECO:0000313" key="2">
    <source>
        <dbReference type="EMBL" id="KMZ95104.1"/>
    </source>
</evidence>
<dbReference type="InterPro" id="IPR008780">
    <property type="entry name" value="Plasmodium_Vir"/>
</dbReference>
<evidence type="ECO:0008006" key="4">
    <source>
        <dbReference type="Google" id="ProtNLM"/>
    </source>
</evidence>
<evidence type="ECO:0000313" key="3">
    <source>
        <dbReference type="Proteomes" id="UP000053776"/>
    </source>
</evidence>
<organism evidence="2 3">
    <name type="scientific">Plasmodium vivax Mauritania I</name>
    <dbReference type="NCBI Taxonomy" id="1035515"/>
    <lineage>
        <taxon>Eukaryota</taxon>
        <taxon>Sar</taxon>
        <taxon>Alveolata</taxon>
        <taxon>Apicomplexa</taxon>
        <taxon>Aconoidasida</taxon>
        <taxon>Haemosporida</taxon>
        <taxon>Plasmodiidae</taxon>
        <taxon>Plasmodium</taxon>
        <taxon>Plasmodium (Plasmodium)</taxon>
    </lineage>
</organism>
<keyword evidence="1" id="KW-0175">Coiled coil</keyword>